<keyword evidence="4" id="KW-1185">Reference proteome</keyword>
<evidence type="ECO:0000259" key="2">
    <source>
        <dbReference type="Pfam" id="PF19291"/>
    </source>
</evidence>
<evidence type="ECO:0000259" key="1">
    <source>
        <dbReference type="Pfam" id="PF00723"/>
    </source>
</evidence>
<gene>
    <name evidence="3" type="ORF">CAG99_18460</name>
</gene>
<dbReference type="Gene3D" id="1.50.10.10">
    <property type="match status" value="1"/>
</dbReference>
<dbReference type="PANTHER" id="PTHR31616">
    <property type="entry name" value="TREHALASE"/>
    <property type="match status" value="1"/>
</dbReference>
<feature type="domain" description="Trehalase-like N-terminal" evidence="2">
    <location>
        <begin position="1"/>
        <end position="115"/>
    </location>
</feature>
<dbReference type="GO" id="GO:0015927">
    <property type="term" value="F:trehalase activity"/>
    <property type="evidence" value="ECO:0007669"/>
    <property type="project" value="TreeGrafter"/>
</dbReference>
<dbReference type="AlphaFoldDB" id="A0A1W7D665"/>
<dbReference type="PANTHER" id="PTHR31616:SF10">
    <property type="entry name" value="TREHALASE"/>
    <property type="match status" value="1"/>
</dbReference>
<dbReference type="InterPro" id="IPR011613">
    <property type="entry name" value="GH15-like"/>
</dbReference>
<sequence>MWLCAPRFDSPSVFARLLDRAGGGAWETAVEGAGPPEQEYAGDTLVLRGRWTTPTGSAVAHDFLAARPPESDDVRGLVPEGMLVRLLTCERGRVLVRHRLDARPDYARRPARWTAASAGGAREETAGLWLETAADGAVDTPAPRVGADGSLTVETLLPEGATLAVALGHEGARPGPLTVAGARGLLDRTLAAWHAWADRNPYGGRHGSAQVRRSALVLRGLMSSDTGALIAAPTTSLPEWPGGTRNWDYRYLWHRDAALVVLVLMRLGHRAEAGRYLRVLVRHCRATRGALSPMLDLDGGGGIPETELGHLEGYRGSRPVRIGNDAEEQRQLDVYGQVLDAALVYQQVTKGTRRALDGEELAALFGVVDVACRSWREPDDGIWEVRAAPRHWTSSKLYLWVCLDRGIRLAELAGAAPPGAATWRAERDALREDILTRGVDESSGAFVQSYGARTTDASLLRMPLLGFLPGDDPRVLATIERVEAELGEDGWLVHRYDPVATRDGIEGPEGGFLLCSFDMVSALVLAGRHEEARRRFEALCARAGRFGLFAEEMTADGTMLGNYPQAFTHLGLIEAAMNLDAAEDREALHTWAGRIAG</sequence>
<evidence type="ECO:0000313" key="4">
    <source>
        <dbReference type="Proteomes" id="UP000194218"/>
    </source>
</evidence>
<dbReference type="InterPro" id="IPR008928">
    <property type="entry name" value="6-hairpin_glycosidase_sf"/>
</dbReference>
<name>A0A1W7D665_9ACTN</name>
<accession>A0A1W7D665</accession>
<reference evidence="3 4" key="1">
    <citation type="submission" date="2017-05" db="EMBL/GenBank/DDBJ databases">
        <title>Complete genome sequence of Streptomyces sp. SCSIO 03032 revealed the diverse biosynthetic pathways for its bioactive secondary metabolites.</title>
        <authorList>
            <person name="Ma L."/>
            <person name="Zhu Y."/>
            <person name="Zhang W."/>
            <person name="Zhang G."/>
            <person name="Tian X."/>
            <person name="Zhang S."/>
            <person name="Zhang C."/>
        </authorList>
    </citation>
    <scope>NUCLEOTIDE SEQUENCE [LARGE SCALE GENOMIC DNA]</scope>
    <source>
        <strain evidence="3 4">SCSIO 03032</strain>
    </source>
</reference>
<protein>
    <submittedName>
        <fullName evidence="3">Glycosyl hydrolase</fullName>
    </submittedName>
</protein>
<dbReference type="KEGG" id="smao:CAG99_18460"/>
<dbReference type="GO" id="GO:0005993">
    <property type="term" value="P:trehalose catabolic process"/>
    <property type="evidence" value="ECO:0007669"/>
    <property type="project" value="TreeGrafter"/>
</dbReference>
<dbReference type="SUPFAM" id="SSF48208">
    <property type="entry name" value="Six-hairpin glycosidases"/>
    <property type="match status" value="1"/>
</dbReference>
<evidence type="ECO:0000313" key="3">
    <source>
        <dbReference type="EMBL" id="ARQ72462.1"/>
    </source>
</evidence>
<proteinExistence type="predicted"/>
<dbReference type="Pfam" id="PF19291">
    <property type="entry name" value="TREH_N"/>
    <property type="match status" value="1"/>
</dbReference>
<dbReference type="Proteomes" id="UP000194218">
    <property type="component" value="Chromosome"/>
</dbReference>
<feature type="domain" description="GH15-like" evidence="1">
    <location>
        <begin position="223"/>
        <end position="576"/>
    </location>
</feature>
<organism evidence="3 4">
    <name type="scientific">Streptomyces marincola</name>
    <dbReference type="NCBI Taxonomy" id="2878388"/>
    <lineage>
        <taxon>Bacteria</taxon>
        <taxon>Bacillati</taxon>
        <taxon>Actinomycetota</taxon>
        <taxon>Actinomycetes</taxon>
        <taxon>Kitasatosporales</taxon>
        <taxon>Streptomycetaceae</taxon>
        <taxon>Streptomyces</taxon>
    </lineage>
</organism>
<dbReference type="OrthoDB" id="3902805at2"/>
<dbReference type="Pfam" id="PF00723">
    <property type="entry name" value="Glyco_hydro_15"/>
    <property type="match status" value="1"/>
</dbReference>
<keyword evidence="3" id="KW-0378">Hydrolase</keyword>
<dbReference type="InterPro" id="IPR045582">
    <property type="entry name" value="Trehalase-like_N"/>
</dbReference>
<dbReference type="InterPro" id="IPR012341">
    <property type="entry name" value="6hp_glycosidase-like_sf"/>
</dbReference>
<dbReference type="EMBL" id="CP021121">
    <property type="protein sequence ID" value="ARQ72462.1"/>
    <property type="molecule type" value="Genomic_DNA"/>
</dbReference>